<evidence type="ECO:0000256" key="1">
    <source>
        <dbReference type="ARBA" id="ARBA00004571"/>
    </source>
</evidence>
<evidence type="ECO:0000256" key="11">
    <source>
        <dbReference type="SAM" id="SignalP"/>
    </source>
</evidence>
<evidence type="ECO:0000256" key="6">
    <source>
        <dbReference type="ARBA" id="ARBA00022729"/>
    </source>
</evidence>
<dbReference type="Pfam" id="PF13609">
    <property type="entry name" value="Porin_4"/>
    <property type="match status" value="1"/>
</dbReference>
<dbReference type="AlphaFoldDB" id="A0A4V2ZVX5"/>
<feature type="chain" id="PRO_5020855792" evidence="11">
    <location>
        <begin position="22"/>
        <end position="370"/>
    </location>
</feature>
<keyword evidence="6 11" id="KW-0732">Signal</keyword>
<dbReference type="Proteomes" id="UP000295606">
    <property type="component" value="Unassembled WGS sequence"/>
</dbReference>
<keyword evidence="10" id="KW-0998">Cell outer membrane</keyword>
<dbReference type="InterPro" id="IPR050298">
    <property type="entry name" value="Gram-neg_bact_OMP"/>
</dbReference>
<keyword evidence="4" id="KW-1134">Transmembrane beta strand</keyword>
<evidence type="ECO:0000313" key="13">
    <source>
        <dbReference type="EMBL" id="TDG07013.1"/>
    </source>
</evidence>
<dbReference type="CDD" id="cd00342">
    <property type="entry name" value="gram_neg_porins"/>
    <property type="match status" value="1"/>
</dbReference>
<dbReference type="GO" id="GO:0015288">
    <property type="term" value="F:porin activity"/>
    <property type="evidence" value="ECO:0007669"/>
    <property type="project" value="UniProtKB-KW"/>
</dbReference>
<dbReference type="RefSeq" id="WP_133183985.1">
    <property type="nucleotide sequence ID" value="NZ_SMOD01000012.1"/>
</dbReference>
<evidence type="ECO:0000256" key="2">
    <source>
        <dbReference type="ARBA" id="ARBA00011233"/>
    </source>
</evidence>
<evidence type="ECO:0000256" key="9">
    <source>
        <dbReference type="ARBA" id="ARBA00023136"/>
    </source>
</evidence>
<evidence type="ECO:0000256" key="7">
    <source>
        <dbReference type="ARBA" id="ARBA00023065"/>
    </source>
</evidence>
<comment type="subunit">
    <text evidence="2">Homotrimer.</text>
</comment>
<dbReference type="InterPro" id="IPR023614">
    <property type="entry name" value="Porin_dom_sf"/>
</dbReference>
<keyword evidence="7" id="KW-0406">Ion transport</keyword>
<feature type="signal peptide" evidence="11">
    <location>
        <begin position="1"/>
        <end position="21"/>
    </location>
</feature>
<keyword evidence="9" id="KW-0472">Membrane</keyword>
<dbReference type="EMBL" id="SMOD01000012">
    <property type="protein sequence ID" value="TDG07013.1"/>
    <property type="molecule type" value="Genomic_DNA"/>
</dbReference>
<sequence>MKSLALWCTAVSVMACAQAHAEGGPAGDSVLLYGMVDAGVSWVSNQGGHSVVKFDDGIFTPNLLGIRGREDLGGGLHAVFDLVDQFSMGTGSIISGQGIFGRNAYVGLDSDQYGRLTMGNQYDFMTDSLFFGHDDAAMEVGGLYNFRAGPFAKIAIPGNPPFAQQFDWDRMAGATVENSVKYQSPKFGGFSFGGLYGFGGIPGAFGRGNTVSAGANYTNGAFGMAAAYTEAKYVETGEPDVGIRNWGVGAHYDFGKVMATLLVTTVRNTFNGGAIAQAEAGANWLLAPDWAIAADYMYMKGNAYLDNNHAHQITAIVDHFLSKRTVVYAETVYQRTNAGAQALISGVLDPDGTSSGPNQFIARVGVQTRF</sequence>
<dbReference type="PANTHER" id="PTHR34501">
    <property type="entry name" value="PROTEIN YDDL-RELATED"/>
    <property type="match status" value="1"/>
</dbReference>
<dbReference type="PROSITE" id="PS51257">
    <property type="entry name" value="PROKAR_LIPOPROTEIN"/>
    <property type="match status" value="1"/>
</dbReference>
<accession>A0A4V2ZVX5</accession>
<feature type="domain" description="Porin" evidence="12">
    <location>
        <begin position="10"/>
        <end position="337"/>
    </location>
</feature>
<comment type="subcellular location">
    <subcellularLocation>
        <location evidence="1">Cell outer membrane</location>
        <topology evidence="1">Multi-pass membrane protein</topology>
    </subcellularLocation>
</comment>
<keyword evidence="3" id="KW-0813">Transport</keyword>
<gene>
    <name evidence="13" type="ORF">E1N52_17345</name>
</gene>
<dbReference type="PANTHER" id="PTHR34501:SF9">
    <property type="entry name" value="MAJOR OUTER MEMBRANE PROTEIN P.IA"/>
    <property type="match status" value="1"/>
</dbReference>
<dbReference type="GO" id="GO:0009279">
    <property type="term" value="C:cell outer membrane"/>
    <property type="evidence" value="ECO:0007669"/>
    <property type="project" value="UniProtKB-SubCell"/>
</dbReference>
<dbReference type="OrthoDB" id="8982743at2"/>
<evidence type="ECO:0000313" key="14">
    <source>
        <dbReference type="Proteomes" id="UP000295606"/>
    </source>
</evidence>
<evidence type="ECO:0000256" key="10">
    <source>
        <dbReference type="ARBA" id="ARBA00023237"/>
    </source>
</evidence>
<proteinExistence type="predicted"/>
<evidence type="ECO:0000256" key="4">
    <source>
        <dbReference type="ARBA" id="ARBA00022452"/>
    </source>
</evidence>
<evidence type="ECO:0000259" key="12">
    <source>
        <dbReference type="Pfam" id="PF13609"/>
    </source>
</evidence>
<evidence type="ECO:0000256" key="5">
    <source>
        <dbReference type="ARBA" id="ARBA00022692"/>
    </source>
</evidence>
<dbReference type="GO" id="GO:0046930">
    <property type="term" value="C:pore complex"/>
    <property type="evidence" value="ECO:0007669"/>
    <property type="project" value="UniProtKB-KW"/>
</dbReference>
<dbReference type="GO" id="GO:0006811">
    <property type="term" value="P:monoatomic ion transport"/>
    <property type="evidence" value="ECO:0007669"/>
    <property type="project" value="UniProtKB-KW"/>
</dbReference>
<dbReference type="SUPFAM" id="SSF56935">
    <property type="entry name" value="Porins"/>
    <property type="match status" value="1"/>
</dbReference>
<comment type="caution">
    <text evidence="13">The sequence shown here is derived from an EMBL/GenBank/DDBJ whole genome shotgun (WGS) entry which is preliminary data.</text>
</comment>
<reference evidence="13 14" key="1">
    <citation type="submission" date="2019-03" db="EMBL/GenBank/DDBJ databases">
        <title>Paraburkholderia sp. isolated from native Mimosa gymnas in Guartela State Park, Brazil.</title>
        <authorList>
            <person name="Paulitsch F."/>
            <person name="Hungria M."/>
            <person name="Delamuta J.R.M."/>
            <person name="Ribeiro R.A."/>
            <person name="Dall'Agnol R."/>
            <person name="Silva J.S.B."/>
        </authorList>
    </citation>
    <scope>NUCLEOTIDE SEQUENCE [LARGE SCALE GENOMIC DNA]</scope>
    <source>
        <strain evidence="13 14">CNPSo 3008</strain>
    </source>
</reference>
<protein>
    <submittedName>
        <fullName evidence="13">Porin</fullName>
    </submittedName>
</protein>
<organism evidence="13 14">
    <name type="scientific">Paraburkholderia guartelaensis</name>
    <dbReference type="NCBI Taxonomy" id="2546446"/>
    <lineage>
        <taxon>Bacteria</taxon>
        <taxon>Pseudomonadati</taxon>
        <taxon>Pseudomonadota</taxon>
        <taxon>Betaproteobacteria</taxon>
        <taxon>Burkholderiales</taxon>
        <taxon>Burkholderiaceae</taxon>
        <taxon>Paraburkholderia</taxon>
    </lineage>
</organism>
<dbReference type="Gene3D" id="2.40.160.10">
    <property type="entry name" value="Porin"/>
    <property type="match status" value="1"/>
</dbReference>
<evidence type="ECO:0000256" key="8">
    <source>
        <dbReference type="ARBA" id="ARBA00023114"/>
    </source>
</evidence>
<keyword evidence="8" id="KW-0626">Porin</keyword>
<evidence type="ECO:0000256" key="3">
    <source>
        <dbReference type="ARBA" id="ARBA00022448"/>
    </source>
</evidence>
<keyword evidence="5" id="KW-0812">Transmembrane</keyword>
<name>A0A4V2ZVX5_9BURK</name>
<dbReference type="InterPro" id="IPR033900">
    <property type="entry name" value="Gram_neg_porin_domain"/>
</dbReference>